<feature type="transmembrane region" description="Helical" evidence="13">
    <location>
        <begin position="117"/>
        <end position="138"/>
    </location>
</feature>
<dbReference type="EMBL" id="LBWK01000002">
    <property type="protein sequence ID" value="KKR05719.1"/>
    <property type="molecule type" value="Genomic_DNA"/>
</dbReference>
<protein>
    <submittedName>
        <fullName evidence="15">Ferric reductase domain protein transmembrane component domain-containing protein</fullName>
    </submittedName>
</protein>
<keyword evidence="11" id="KW-0411">Iron-sulfur</keyword>
<dbReference type="GO" id="GO:0051537">
    <property type="term" value="F:2 iron, 2 sulfur cluster binding"/>
    <property type="evidence" value="ECO:0007669"/>
    <property type="project" value="UniProtKB-KW"/>
</dbReference>
<dbReference type="Gene3D" id="2.40.30.10">
    <property type="entry name" value="Translation factors"/>
    <property type="match status" value="1"/>
</dbReference>
<dbReference type="Pfam" id="PF00175">
    <property type="entry name" value="NAD_binding_1"/>
    <property type="match status" value="1"/>
</dbReference>
<evidence type="ECO:0000313" key="16">
    <source>
        <dbReference type="Proteomes" id="UP000034799"/>
    </source>
</evidence>
<evidence type="ECO:0000256" key="12">
    <source>
        <dbReference type="ARBA" id="ARBA00023136"/>
    </source>
</evidence>
<evidence type="ECO:0000256" key="2">
    <source>
        <dbReference type="ARBA" id="ARBA00004141"/>
    </source>
</evidence>
<evidence type="ECO:0000256" key="13">
    <source>
        <dbReference type="SAM" id="Phobius"/>
    </source>
</evidence>
<feature type="domain" description="FAD-binding FR-type" evidence="14">
    <location>
        <begin position="193"/>
        <end position="300"/>
    </location>
</feature>
<reference evidence="15 16" key="1">
    <citation type="journal article" date="2015" name="Nature">
        <title>rRNA introns, odd ribosomes, and small enigmatic genomes across a large radiation of phyla.</title>
        <authorList>
            <person name="Brown C.T."/>
            <person name="Hug L.A."/>
            <person name="Thomas B.C."/>
            <person name="Sharon I."/>
            <person name="Castelle C.J."/>
            <person name="Singh A."/>
            <person name="Wilkins M.J."/>
            <person name="Williams K.H."/>
            <person name="Banfield J.F."/>
        </authorList>
    </citation>
    <scope>NUCLEOTIDE SEQUENCE [LARGE SCALE GENOMIC DNA]</scope>
</reference>
<dbReference type="PRINTS" id="PR00410">
    <property type="entry name" value="PHEHYDRXLASE"/>
</dbReference>
<sequence>MKRLFSTFLIFVFLVVTVILWVWAKKYIGEPTPLILGGAQISALLAVTLLSLEYIIATRLRIVEVIFDGLDNAYIAHHIIGGFAFVLILTHPLLLIINSIPSIQGFYTYLLPSSNLAYTFGILALYCYTIILLVTFYAKIPYSIWATIHKFIGIPMLLVMIHVLLISSDISVYPPLAIWIFSLVGIALISAVYKRFLYRLLSVKYRYRVSHTRILGEVIEIYMLPVKEKVSFLPGQFIYVRFFRREIGSEQHPFSISSGINTDELRISVKMDGDSTWKYMRLESGDEVELQGPHGKFGESLLSDQKDAIWVAGGIGITPFLSLLDYESVSTSHRKVSLYYTVKNHNEAVYITELAQKALRKNTLRVYPNFSESSGRLEPLKVVQNEGLDRRSLGKMKVFLCGPSSMMESMTIGFINLGIKPWNIIKEDFYIK</sequence>
<name>A0A0G0MNT3_9BACT</name>
<dbReference type="PANTHER" id="PTHR47354">
    <property type="entry name" value="NADH OXIDOREDUCTASE HCR"/>
    <property type="match status" value="1"/>
</dbReference>
<evidence type="ECO:0000256" key="4">
    <source>
        <dbReference type="ARBA" id="ARBA00022692"/>
    </source>
</evidence>
<organism evidence="15 16">
    <name type="scientific">candidate division WS6 bacterium GW2011_GWF2_39_15</name>
    <dbReference type="NCBI Taxonomy" id="1619100"/>
    <lineage>
        <taxon>Bacteria</taxon>
        <taxon>Candidatus Dojkabacteria</taxon>
    </lineage>
</organism>
<dbReference type="GO" id="GO:0016491">
    <property type="term" value="F:oxidoreductase activity"/>
    <property type="evidence" value="ECO:0007669"/>
    <property type="project" value="UniProtKB-KW"/>
</dbReference>
<dbReference type="GO" id="GO:0050660">
    <property type="term" value="F:flavin adenine dinucleotide binding"/>
    <property type="evidence" value="ECO:0007669"/>
    <property type="project" value="TreeGrafter"/>
</dbReference>
<dbReference type="Pfam" id="PF01794">
    <property type="entry name" value="Ferric_reduct"/>
    <property type="match status" value="1"/>
</dbReference>
<evidence type="ECO:0000256" key="10">
    <source>
        <dbReference type="ARBA" id="ARBA00023004"/>
    </source>
</evidence>
<dbReference type="GO" id="GO:0046872">
    <property type="term" value="F:metal ion binding"/>
    <property type="evidence" value="ECO:0007669"/>
    <property type="project" value="UniProtKB-KW"/>
</dbReference>
<keyword evidence="3" id="KW-0285">Flavoprotein</keyword>
<dbReference type="PROSITE" id="PS51384">
    <property type="entry name" value="FAD_FR"/>
    <property type="match status" value="1"/>
</dbReference>
<comment type="subcellular location">
    <subcellularLocation>
        <location evidence="2">Membrane</location>
        <topology evidence="2">Multi-pass membrane protein</topology>
    </subcellularLocation>
</comment>
<dbReference type="InterPro" id="IPR013130">
    <property type="entry name" value="Fe3_Rdtase_TM_dom"/>
</dbReference>
<keyword evidence="9" id="KW-0560">Oxidoreductase</keyword>
<comment type="caution">
    <text evidence="15">The sequence shown here is derived from an EMBL/GenBank/DDBJ whole genome shotgun (WGS) entry which is preliminary data.</text>
</comment>
<feature type="transmembrane region" description="Helical" evidence="13">
    <location>
        <begin position="150"/>
        <end position="170"/>
    </location>
</feature>
<feature type="transmembrane region" description="Helical" evidence="13">
    <location>
        <begin position="34"/>
        <end position="55"/>
    </location>
</feature>
<dbReference type="InterPro" id="IPR001433">
    <property type="entry name" value="OxRdtase_FAD/NAD-bd"/>
</dbReference>
<keyword evidence="5" id="KW-0001">2Fe-2S</keyword>
<dbReference type="InterPro" id="IPR017927">
    <property type="entry name" value="FAD-bd_FR_type"/>
</dbReference>
<dbReference type="SUPFAM" id="SSF52343">
    <property type="entry name" value="Ferredoxin reductase-like, C-terminal NADP-linked domain"/>
    <property type="match status" value="1"/>
</dbReference>
<keyword evidence="6" id="KW-0479">Metal-binding</keyword>
<dbReference type="Proteomes" id="UP000034799">
    <property type="component" value="Unassembled WGS sequence"/>
</dbReference>
<dbReference type="STRING" id="1619100.UT34_C0002G0226"/>
<dbReference type="PANTHER" id="PTHR47354:SF8">
    <property type="entry name" value="1,2-PHENYLACETYL-COA EPOXIDASE, SUBUNIT E"/>
    <property type="match status" value="1"/>
</dbReference>
<evidence type="ECO:0000256" key="6">
    <source>
        <dbReference type="ARBA" id="ARBA00022723"/>
    </source>
</evidence>
<keyword evidence="8 13" id="KW-1133">Transmembrane helix</keyword>
<evidence type="ECO:0000256" key="7">
    <source>
        <dbReference type="ARBA" id="ARBA00022827"/>
    </source>
</evidence>
<dbReference type="SUPFAM" id="SSF63380">
    <property type="entry name" value="Riboflavin synthase domain-like"/>
    <property type="match status" value="1"/>
</dbReference>
<evidence type="ECO:0000256" key="11">
    <source>
        <dbReference type="ARBA" id="ARBA00023014"/>
    </source>
</evidence>
<comment type="cofactor">
    <cofactor evidence="1">
        <name>FAD</name>
        <dbReference type="ChEBI" id="CHEBI:57692"/>
    </cofactor>
</comment>
<evidence type="ECO:0000256" key="9">
    <source>
        <dbReference type="ARBA" id="ARBA00023002"/>
    </source>
</evidence>
<evidence type="ECO:0000259" key="14">
    <source>
        <dbReference type="PROSITE" id="PS51384"/>
    </source>
</evidence>
<keyword evidence="12 13" id="KW-0472">Membrane</keyword>
<evidence type="ECO:0000313" key="15">
    <source>
        <dbReference type="EMBL" id="KKR05719.1"/>
    </source>
</evidence>
<keyword evidence="7" id="KW-0274">FAD</keyword>
<evidence type="ECO:0000256" key="3">
    <source>
        <dbReference type="ARBA" id="ARBA00022630"/>
    </source>
</evidence>
<dbReference type="InterPro" id="IPR013112">
    <property type="entry name" value="FAD-bd_8"/>
</dbReference>
<accession>A0A0G0MNT3</accession>
<evidence type="ECO:0000256" key="1">
    <source>
        <dbReference type="ARBA" id="ARBA00001974"/>
    </source>
</evidence>
<feature type="transmembrane region" description="Helical" evidence="13">
    <location>
        <begin position="75"/>
        <end position="97"/>
    </location>
</feature>
<dbReference type="InterPro" id="IPR039261">
    <property type="entry name" value="FNR_nucleotide-bd"/>
</dbReference>
<dbReference type="GO" id="GO:0016020">
    <property type="term" value="C:membrane"/>
    <property type="evidence" value="ECO:0007669"/>
    <property type="project" value="UniProtKB-SubCell"/>
</dbReference>
<dbReference type="Gene3D" id="3.40.50.80">
    <property type="entry name" value="Nucleotide-binding domain of ferredoxin-NADP reductase (FNR) module"/>
    <property type="match status" value="1"/>
</dbReference>
<dbReference type="Pfam" id="PF08022">
    <property type="entry name" value="FAD_binding_8"/>
    <property type="match status" value="1"/>
</dbReference>
<feature type="transmembrane region" description="Helical" evidence="13">
    <location>
        <begin position="176"/>
        <end position="198"/>
    </location>
</feature>
<dbReference type="InterPro" id="IPR050415">
    <property type="entry name" value="MRET"/>
</dbReference>
<keyword evidence="10" id="KW-0408">Iron</keyword>
<dbReference type="AlphaFoldDB" id="A0A0G0MNT3"/>
<evidence type="ECO:0000256" key="8">
    <source>
        <dbReference type="ARBA" id="ARBA00022989"/>
    </source>
</evidence>
<keyword evidence="4 13" id="KW-0812">Transmembrane</keyword>
<gene>
    <name evidence="15" type="ORF">UT34_C0002G0226</name>
</gene>
<dbReference type="InterPro" id="IPR017938">
    <property type="entry name" value="Riboflavin_synthase-like_b-brl"/>
</dbReference>
<evidence type="ECO:0000256" key="5">
    <source>
        <dbReference type="ARBA" id="ARBA00022714"/>
    </source>
</evidence>
<proteinExistence type="predicted"/>